<accession>A0A1G5J2S9</accession>
<dbReference type="InterPro" id="IPR011747">
    <property type="entry name" value="CHP02241"/>
</dbReference>
<keyword evidence="2" id="KW-1185">Reference proteome</keyword>
<dbReference type="GO" id="GO:0005198">
    <property type="term" value="F:structural molecule activity"/>
    <property type="evidence" value="ECO:0007669"/>
    <property type="project" value="InterPro"/>
</dbReference>
<proteinExistence type="predicted"/>
<reference evidence="1 2" key="1">
    <citation type="submission" date="2016-10" db="EMBL/GenBank/DDBJ databases">
        <authorList>
            <person name="de Groot N.N."/>
        </authorList>
    </citation>
    <scope>NUCLEOTIDE SEQUENCE [LARGE SCALE GENOMIC DNA]</scope>
    <source>
        <strain evidence="1 2">AA1</strain>
    </source>
</reference>
<dbReference type="PANTHER" id="PTHR38009:SF1">
    <property type="entry name" value="CONSERVED HYPOTHETICAL PHAGE TAIL PROTEIN"/>
    <property type="match status" value="1"/>
</dbReference>
<dbReference type="AlphaFoldDB" id="A0A1G5J2S9"/>
<dbReference type="EMBL" id="FMUX01000024">
    <property type="protein sequence ID" value="SCY82270.1"/>
    <property type="molecule type" value="Genomic_DNA"/>
</dbReference>
<name>A0A1G5J2S9_9BACT</name>
<dbReference type="OrthoDB" id="9799891at2"/>
<dbReference type="PANTHER" id="PTHR38009">
    <property type="entry name" value="CONSERVED HYPOTHETICAL PHAGE TAIL PROTEIN"/>
    <property type="match status" value="1"/>
</dbReference>
<dbReference type="Pfam" id="PF06841">
    <property type="entry name" value="Phage_T4_gp19"/>
    <property type="match status" value="1"/>
</dbReference>
<gene>
    <name evidence="1" type="ORF">SAMN05216233_12415</name>
</gene>
<dbReference type="NCBIfam" id="TIGR02241">
    <property type="entry name" value="conserved hypothetical phage tail region protein"/>
    <property type="match status" value="1"/>
</dbReference>
<evidence type="ECO:0000313" key="2">
    <source>
        <dbReference type="Proteomes" id="UP000198870"/>
    </source>
</evidence>
<dbReference type="InterPro" id="IPR010667">
    <property type="entry name" value="Phage_T4_Gp19"/>
</dbReference>
<dbReference type="STRING" id="419481.SAMN05216233_12415"/>
<protein>
    <submittedName>
        <fullName evidence="1">Conserved hypothetical phage tail region protein</fullName>
    </submittedName>
</protein>
<evidence type="ECO:0000313" key="1">
    <source>
        <dbReference type="EMBL" id="SCY82270.1"/>
    </source>
</evidence>
<organism evidence="1 2">
    <name type="scientific">Desulfoluna spongiiphila</name>
    <dbReference type="NCBI Taxonomy" id="419481"/>
    <lineage>
        <taxon>Bacteria</taxon>
        <taxon>Pseudomonadati</taxon>
        <taxon>Thermodesulfobacteriota</taxon>
        <taxon>Desulfobacteria</taxon>
        <taxon>Desulfobacterales</taxon>
        <taxon>Desulfolunaceae</taxon>
        <taxon>Desulfoluna</taxon>
    </lineage>
</organism>
<sequence>MAQFTVNTHRFDPYRNFKFKVKWDGKYIAGLSKCSPLKKTTAVTDWREGGDPSSGRKLPGKTSYESITLEAGITHDTTFEEWANLVNNFQGDASMSLKNFRKDVVIDVFNMQGSKVLSYKVYRCWVSEYQALPELDAGGDAVMIRTIKLENEGWERDTSVAEPSEA</sequence>
<dbReference type="RefSeq" id="WP_092214661.1">
    <property type="nucleotide sequence ID" value="NZ_FMUX01000024.1"/>
</dbReference>
<dbReference type="Proteomes" id="UP000198870">
    <property type="component" value="Unassembled WGS sequence"/>
</dbReference>